<name>A0A2T0YBZ8_9MICC</name>
<accession>A0A2T0YBZ8</accession>
<keyword evidence="2" id="KW-1185">Reference proteome</keyword>
<dbReference type="AlphaFoldDB" id="A0A2T0YBZ8"/>
<dbReference type="RefSeq" id="WP_106123999.1">
    <property type="nucleotide sequence ID" value="NZ_PVTY01000023.1"/>
</dbReference>
<evidence type="ECO:0000313" key="1">
    <source>
        <dbReference type="EMBL" id="PRZ12222.1"/>
    </source>
</evidence>
<sequence>MAPTHTITGLDARYRRTRVLAPERTTSGPQRSQYSDAQVMAVGPPVVKVWNPIEVDSLVAKGRSAGDPDRITISVAAEREQDKVIALQLVEERQALGVTP</sequence>
<dbReference type="Proteomes" id="UP000238217">
    <property type="component" value="Unassembled WGS sequence"/>
</dbReference>
<dbReference type="EMBL" id="PVTY01000023">
    <property type="protein sequence ID" value="PRZ12222.1"/>
    <property type="molecule type" value="Genomic_DNA"/>
</dbReference>
<reference evidence="1 2" key="1">
    <citation type="submission" date="2018-03" db="EMBL/GenBank/DDBJ databases">
        <title>Comparative analysis of microorganisms from saline springs in Andes Mountain Range, Colombia.</title>
        <authorList>
            <person name="Rubin E."/>
        </authorList>
    </citation>
    <scope>NUCLEOTIDE SEQUENCE [LARGE SCALE GENOMIC DNA]</scope>
    <source>
        <strain evidence="1 2">CG 35</strain>
    </source>
</reference>
<protein>
    <submittedName>
        <fullName evidence="1">Uncharacterized protein</fullName>
    </submittedName>
</protein>
<dbReference type="OrthoDB" id="1523398at2"/>
<gene>
    <name evidence="1" type="ORF">BCL67_12318</name>
</gene>
<proteinExistence type="predicted"/>
<evidence type="ECO:0000313" key="2">
    <source>
        <dbReference type="Proteomes" id="UP000238217"/>
    </source>
</evidence>
<comment type="caution">
    <text evidence="1">The sequence shown here is derived from an EMBL/GenBank/DDBJ whole genome shotgun (WGS) entry which is preliminary data.</text>
</comment>
<organism evidence="1 2">
    <name type="scientific">Nesterenkonia sandarakina</name>
    <dbReference type="NCBI Taxonomy" id="272918"/>
    <lineage>
        <taxon>Bacteria</taxon>
        <taxon>Bacillati</taxon>
        <taxon>Actinomycetota</taxon>
        <taxon>Actinomycetes</taxon>
        <taxon>Micrococcales</taxon>
        <taxon>Micrococcaceae</taxon>
        <taxon>Nesterenkonia</taxon>
    </lineage>
</organism>